<dbReference type="Proteomes" id="UP000198520">
    <property type="component" value="Unassembled WGS sequence"/>
</dbReference>
<dbReference type="RefSeq" id="WP_093379410.1">
    <property type="nucleotide sequence ID" value="NZ_BNAN01000001.1"/>
</dbReference>
<evidence type="ECO:0000313" key="2">
    <source>
        <dbReference type="EMBL" id="SFF33227.1"/>
    </source>
</evidence>
<evidence type="ECO:0000313" key="3">
    <source>
        <dbReference type="Proteomes" id="UP000198520"/>
    </source>
</evidence>
<keyword evidence="1" id="KW-0472">Membrane</keyword>
<name>A0A1I2HWV3_9MICO</name>
<keyword evidence="1" id="KW-0812">Transmembrane</keyword>
<proteinExistence type="predicted"/>
<keyword evidence="1" id="KW-1133">Transmembrane helix</keyword>
<reference evidence="3" key="1">
    <citation type="submission" date="2016-10" db="EMBL/GenBank/DDBJ databases">
        <authorList>
            <person name="Varghese N."/>
            <person name="Submissions S."/>
        </authorList>
    </citation>
    <scope>NUCLEOTIDE SEQUENCE [LARGE SCALE GENOMIC DNA]</scope>
    <source>
        <strain evidence="3">DSM 19083</strain>
    </source>
</reference>
<gene>
    <name evidence="2" type="ORF">SAMN04488035_2526</name>
</gene>
<accession>A0A1I2HWV3</accession>
<feature type="transmembrane region" description="Helical" evidence="1">
    <location>
        <begin position="25"/>
        <end position="43"/>
    </location>
</feature>
<organism evidence="2 3">
    <name type="scientific">Flavimobilis marinus</name>
    <dbReference type="NCBI Taxonomy" id="285351"/>
    <lineage>
        <taxon>Bacteria</taxon>
        <taxon>Bacillati</taxon>
        <taxon>Actinomycetota</taxon>
        <taxon>Actinomycetes</taxon>
        <taxon>Micrococcales</taxon>
        <taxon>Jonesiaceae</taxon>
        <taxon>Flavimobilis</taxon>
    </lineage>
</organism>
<sequence>MTATTDRHGAPADAKATRSLRRRGSSIALAGGVVAALLAGLWWHTHPNVFPGPGNSFEARPDDQTPMYVGVAYPPDGAATRVRVLDAEPRAEIFGEATAEVWACTGGTIGVVGEDSPEAAACVPLGEGAESWDQLVVRVAPEEPGAVVVLDGIDVTYSTGQQRGTQHTGKGGVIVYPAEAS</sequence>
<dbReference type="AlphaFoldDB" id="A0A1I2HWV3"/>
<dbReference type="EMBL" id="FONZ01000005">
    <property type="protein sequence ID" value="SFF33227.1"/>
    <property type="molecule type" value="Genomic_DNA"/>
</dbReference>
<evidence type="ECO:0000256" key="1">
    <source>
        <dbReference type="SAM" id="Phobius"/>
    </source>
</evidence>
<dbReference type="STRING" id="285351.SAMN04488035_2526"/>
<keyword evidence="3" id="KW-1185">Reference proteome</keyword>
<protein>
    <submittedName>
        <fullName evidence="2">Uncharacterized protein</fullName>
    </submittedName>
</protein>